<dbReference type="SUPFAM" id="SSF55120">
    <property type="entry name" value="Pseudouridine synthase"/>
    <property type="match status" value="1"/>
</dbReference>
<dbReference type="InterPro" id="IPR006224">
    <property type="entry name" value="PsdUridine_synth_RluA-like_CS"/>
</dbReference>
<dbReference type="PANTHER" id="PTHR21600:SF89">
    <property type="entry name" value="RIBOSOMAL LARGE SUBUNIT PSEUDOURIDINE SYNTHASE A"/>
    <property type="match status" value="1"/>
</dbReference>
<dbReference type="CDD" id="cd02869">
    <property type="entry name" value="PseudoU_synth_RluA_like"/>
    <property type="match status" value="1"/>
</dbReference>
<dbReference type="EMBL" id="JBFRUW010000018">
    <property type="protein sequence ID" value="MFA0568022.1"/>
    <property type="molecule type" value="Genomic_DNA"/>
</dbReference>
<reference evidence="2 3" key="1">
    <citation type="journal article" date="2024" name="ISME J.">
        <title>Tailless and filamentous prophages are predominant in marine Vibrio.</title>
        <authorList>
            <person name="Steensen K."/>
            <person name="Seneca J."/>
            <person name="Bartlau N."/>
            <person name="Yu X.A."/>
            <person name="Hussain F.A."/>
            <person name="Polz M.F."/>
        </authorList>
    </citation>
    <scope>NUCLEOTIDE SEQUENCE [LARGE SCALE GENOMIC DNA]</scope>
    <source>
        <strain evidence="2 3">10N.222.51.A1</strain>
    </source>
</reference>
<dbReference type="RefSeq" id="WP_273294652.1">
    <property type="nucleotide sequence ID" value="NZ_JBFRUW010000018.1"/>
</dbReference>
<gene>
    <name evidence="2" type="ORF">AB4566_07025</name>
</gene>
<name>A0ABV4N9D5_9VIBR</name>
<comment type="caution">
    <text evidence="2">The sequence shown here is derived from an EMBL/GenBank/DDBJ whole genome shotgun (WGS) entry which is preliminary data.</text>
</comment>
<dbReference type="InterPro" id="IPR020103">
    <property type="entry name" value="PsdUridine_synth_cat_dom_sf"/>
</dbReference>
<dbReference type="Pfam" id="PF00849">
    <property type="entry name" value="PseudoU_synth_2"/>
    <property type="match status" value="1"/>
</dbReference>
<evidence type="ECO:0000313" key="2">
    <source>
        <dbReference type="EMBL" id="MFA0568022.1"/>
    </source>
</evidence>
<evidence type="ECO:0000313" key="3">
    <source>
        <dbReference type="Proteomes" id="UP001570417"/>
    </source>
</evidence>
<dbReference type="Proteomes" id="UP001570417">
    <property type="component" value="Unassembled WGS sequence"/>
</dbReference>
<dbReference type="InterPro" id="IPR050188">
    <property type="entry name" value="RluA_PseudoU_synthase"/>
</dbReference>
<proteinExistence type="predicted"/>
<protein>
    <submittedName>
        <fullName evidence="2">Pseudouridine synthase</fullName>
    </submittedName>
</protein>
<dbReference type="PROSITE" id="PS01129">
    <property type="entry name" value="PSI_RLU"/>
    <property type="match status" value="1"/>
</dbReference>
<dbReference type="PANTHER" id="PTHR21600">
    <property type="entry name" value="MITOCHONDRIAL RNA PSEUDOURIDINE SYNTHASE"/>
    <property type="match status" value="1"/>
</dbReference>
<dbReference type="InterPro" id="IPR006145">
    <property type="entry name" value="PsdUridine_synth_RsuA/RluA"/>
</dbReference>
<dbReference type="Gene3D" id="3.30.2350.10">
    <property type="entry name" value="Pseudouridine synthase"/>
    <property type="match status" value="1"/>
</dbReference>
<keyword evidence="3" id="KW-1185">Reference proteome</keyword>
<feature type="domain" description="Pseudouridine synthase RsuA/RluA-like" evidence="1">
    <location>
        <begin position="380"/>
        <end position="528"/>
    </location>
</feature>
<accession>A0ABV4N9D5</accession>
<organism evidence="2 3">
    <name type="scientific">Vibrio gallaecicus</name>
    <dbReference type="NCBI Taxonomy" id="552386"/>
    <lineage>
        <taxon>Bacteria</taxon>
        <taxon>Pseudomonadati</taxon>
        <taxon>Pseudomonadota</taxon>
        <taxon>Gammaproteobacteria</taxon>
        <taxon>Vibrionales</taxon>
        <taxon>Vibrionaceae</taxon>
        <taxon>Vibrio</taxon>
    </lineage>
</organism>
<evidence type="ECO:0000259" key="1">
    <source>
        <dbReference type="Pfam" id="PF00849"/>
    </source>
</evidence>
<sequence>MPSSNTLFTRFNQSIEAYSLPEKFTFPFYYEPHPLCELAAQQLQDHLLEQTEWVHDFGLEERTASAKQETSAKHETKATKERGKMFGVLIVKNEQGELGFLSAFSGKIADQNLLPGFVPPVFDMLAEGSFYRGQLAGVTKVSDQYKALLIAPEYLALKDQLAQNVTQSEIELEAQRQSIIEGRKERKAQRAEGEAKLDKDALLELTDKLGKQSVADKNKLKYLKLDWDNRLKALSDKLSIFTDEIAQFKEERARLSNVLQHKLFQQYAFLNTHGDIKDLNEIFVNTPNQVPPAGSGECAAPKLLQYAFSHNFTPIAMAEFWWGASPKSEVRKHKKYYASCQSKCEPILGHMLQGIEMDSNPLLENPAEGKDLDIIYQDDHIVVVNKPAEFLSVPGRTIKDSAALRIEQQFTDVEGPFVIHRLDMSTSGILIFALTKRANKSLQKQFMAREVKKRYVALVEGVLNDDEGYIHLPLRGDINDRPRQMVCHEHGKVAETKWEVVERYEDSTKVYLYPKTGRTHQLRVHCSHTEGLHMPIRGDDLYGHKSNRLHLHAETLEVEHPVTKEWLVFKVEEDF</sequence>